<dbReference type="InterPro" id="IPR000337">
    <property type="entry name" value="GPCR_3"/>
</dbReference>
<evidence type="ECO:0000256" key="1">
    <source>
        <dbReference type="ARBA" id="ARBA00004141"/>
    </source>
</evidence>
<feature type="signal peptide" evidence="9">
    <location>
        <begin position="1"/>
        <end position="26"/>
    </location>
</feature>
<comment type="similarity">
    <text evidence="2">Belongs to the G-protein coupled receptor 3 family.</text>
</comment>
<evidence type="ECO:0000313" key="11">
    <source>
        <dbReference type="EMBL" id="KAK3103094.1"/>
    </source>
</evidence>
<evidence type="ECO:0000256" key="5">
    <source>
        <dbReference type="ARBA" id="ARBA00023136"/>
    </source>
</evidence>
<evidence type="ECO:0000313" key="12">
    <source>
        <dbReference type="Proteomes" id="UP001186944"/>
    </source>
</evidence>
<dbReference type="GO" id="GO:0004930">
    <property type="term" value="F:G protein-coupled receptor activity"/>
    <property type="evidence" value="ECO:0007669"/>
    <property type="project" value="InterPro"/>
</dbReference>
<evidence type="ECO:0000256" key="6">
    <source>
        <dbReference type="ARBA" id="ARBA00023157"/>
    </source>
</evidence>
<comment type="subcellular location">
    <subcellularLocation>
        <location evidence="1">Membrane</location>
        <topology evidence="1">Multi-pass membrane protein</topology>
    </subcellularLocation>
</comment>
<dbReference type="PRINTS" id="PR00248">
    <property type="entry name" value="GPCRMGR"/>
</dbReference>
<dbReference type="InterPro" id="IPR000162">
    <property type="entry name" value="GPCR_3_mtglu_rcpt"/>
</dbReference>
<evidence type="ECO:0000256" key="4">
    <source>
        <dbReference type="ARBA" id="ARBA00022989"/>
    </source>
</evidence>
<dbReference type="GO" id="GO:0016020">
    <property type="term" value="C:membrane"/>
    <property type="evidence" value="ECO:0007669"/>
    <property type="project" value="UniProtKB-SubCell"/>
</dbReference>
<dbReference type="SUPFAM" id="SSF53822">
    <property type="entry name" value="Periplasmic binding protein-like I"/>
    <property type="match status" value="1"/>
</dbReference>
<dbReference type="InterPro" id="IPR028082">
    <property type="entry name" value="Peripla_BP_I"/>
</dbReference>
<comment type="caution">
    <text evidence="11">The sequence shown here is derived from an EMBL/GenBank/DDBJ whole genome shotgun (WGS) entry which is preliminary data.</text>
</comment>
<evidence type="ECO:0000256" key="9">
    <source>
        <dbReference type="SAM" id="SignalP"/>
    </source>
</evidence>
<dbReference type="InterPro" id="IPR050726">
    <property type="entry name" value="mGluR"/>
</dbReference>
<dbReference type="FunFam" id="3.40.50.2300:FF:000009">
    <property type="entry name" value="Glutamate receptor, metabotropic 4"/>
    <property type="match status" value="1"/>
</dbReference>
<proteinExistence type="inferred from homology"/>
<feature type="chain" id="PRO_5041735274" description="Receptor ligand binding region domain-containing protein" evidence="9">
    <location>
        <begin position="27"/>
        <end position="444"/>
    </location>
</feature>
<dbReference type="PRINTS" id="PR00593">
    <property type="entry name" value="MTABOTROPICR"/>
</dbReference>
<evidence type="ECO:0000256" key="3">
    <source>
        <dbReference type="ARBA" id="ARBA00022692"/>
    </source>
</evidence>
<protein>
    <recommendedName>
        <fullName evidence="10">Receptor ligand binding region domain-containing protein</fullName>
    </recommendedName>
</protein>
<name>A0AA89C6Q2_PINIB</name>
<reference evidence="11" key="1">
    <citation type="submission" date="2019-08" db="EMBL/GenBank/DDBJ databases">
        <title>The improved chromosome-level genome for the pearl oyster Pinctada fucata martensii using PacBio sequencing and Hi-C.</title>
        <authorList>
            <person name="Zheng Z."/>
        </authorList>
    </citation>
    <scope>NUCLEOTIDE SEQUENCE</scope>
    <source>
        <strain evidence="11">ZZ-2019</strain>
        <tissue evidence="11">Adductor muscle</tissue>
    </source>
</reference>
<accession>A0AA89C6Q2</accession>
<keyword evidence="7" id="KW-0675">Receptor</keyword>
<dbReference type="Proteomes" id="UP001186944">
    <property type="component" value="Unassembled WGS sequence"/>
</dbReference>
<keyword evidence="8" id="KW-0325">Glycoprotein</keyword>
<keyword evidence="4" id="KW-1133">Transmembrane helix</keyword>
<keyword evidence="6" id="KW-1015">Disulfide bond</keyword>
<dbReference type="Gene3D" id="3.40.50.2300">
    <property type="match status" value="2"/>
</dbReference>
<organism evidence="11 12">
    <name type="scientific">Pinctada imbricata</name>
    <name type="common">Atlantic pearl-oyster</name>
    <name type="synonym">Pinctada martensii</name>
    <dbReference type="NCBI Taxonomy" id="66713"/>
    <lineage>
        <taxon>Eukaryota</taxon>
        <taxon>Metazoa</taxon>
        <taxon>Spiralia</taxon>
        <taxon>Lophotrochozoa</taxon>
        <taxon>Mollusca</taxon>
        <taxon>Bivalvia</taxon>
        <taxon>Autobranchia</taxon>
        <taxon>Pteriomorphia</taxon>
        <taxon>Pterioida</taxon>
        <taxon>Pterioidea</taxon>
        <taxon>Pteriidae</taxon>
        <taxon>Pinctada</taxon>
    </lineage>
</organism>
<sequence>MGANCLFTVGFGQLLLVVTYLSTIDTKILQENKNLGTGNTGKAIYIPGDIIIGGLFPVHQKGFSGEYTGKGVCGDINIDRGVQRSEAMIFTIKEINKDNSILPGVDLGVKVLDTCARGTYALEQSLEFIRASFTTLDASDFRCEDGSFARLNTTHETVAGVIGGAYSEVSKQVANLLRLFKLPQISYASTSAALSDKNRYEYFARTVPPDNFQAKAMVDIVLKFNWTYVSTVASEGNYGQSGIEEFKVKAGEKNICIAEEIKILSNSNPSTFDIAIEKLIKKENANIVVLFLRVEDAKNLLAAATRQNLRDRFVWIAADGWGAQEIPVENNEEAAKGALTIDLQSTTLTKFDDYFMSLTPDKNSINPWFTEYWESVHGCKFVDSYLGDSDNSNITLCTGREKISRKNFKQESKVQFVYDAVQAMARAIDRMQRDICPDRVGPVP</sequence>
<dbReference type="EMBL" id="VSWD01000005">
    <property type="protein sequence ID" value="KAK3103094.1"/>
    <property type="molecule type" value="Genomic_DNA"/>
</dbReference>
<keyword evidence="12" id="KW-1185">Reference proteome</keyword>
<dbReference type="PANTHER" id="PTHR24060">
    <property type="entry name" value="METABOTROPIC GLUTAMATE RECEPTOR"/>
    <property type="match status" value="1"/>
</dbReference>
<evidence type="ECO:0000256" key="8">
    <source>
        <dbReference type="ARBA" id="ARBA00023180"/>
    </source>
</evidence>
<gene>
    <name evidence="11" type="ORF">FSP39_016399</name>
</gene>
<keyword evidence="5" id="KW-0472">Membrane</keyword>
<evidence type="ECO:0000259" key="10">
    <source>
        <dbReference type="Pfam" id="PF01094"/>
    </source>
</evidence>
<dbReference type="Pfam" id="PF01094">
    <property type="entry name" value="ANF_receptor"/>
    <property type="match status" value="1"/>
</dbReference>
<dbReference type="AlphaFoldDB" id="A0AA89C6Q2"/>
<evidence type="ECO:0000256" key="7">
    <source>
        <dbReference type="ARBA" id="ARBA00023170"/>
    </source>
</evidence>
<dbReference type="CDD" id="cd06362">
    <property type="entry name" value="PBP1_mGluR"/>
    <property type="match status" value="1"/>
</dbReference>
<keyword evidence="3" id="KW-0812">Transmembrane</keyword>
<evidence type="ECO:0000256" key="2">
    <source>
        <dbReference type="ARBA" id="ARBA00007242"/>
    </source>
</evidence>
<keyword evidence="9" id="KW-0732">Signal</keyword>
<feature type="domain" description="Receptor ligand binding region" evidence="10">
    <location>
        <begin position="84"/>
        <end position="434"/>
    </location>
</feature>
<dbReference type="InterPro" id="IPR001828">
    <property type="entry name" value="ANF_lig-bd_rcpt"/>
</dbReference>